<organism evidence="1 2">
    <name type="scientific">Brachionus plicatilis</name>
    <name type="common">Marine rotifer</name>
    <name type="synonym">Brachionus muelleri</name>
    <dbReference type="NCBI Taxonomy" id="10195"/>
    <lineage>
        <taxon>Eukaryota</taxon>
        <taxon>Metazoa</taxon>
        <taxon>Spiralia</taxon>
        <taxon>Gnathifera</taxon>
        <taxon>Rotifera</taxon>
        <taxon>Eurotatoria</taxon>
        <taxon>Monogononta</taxon>
        <taxon>Pseudotrocha</taxon>
        <taxon>Ploima</taxon>
        <taxon>Brachionidae</taxon>
        <taxon>Brachionus</taxon>
    </lineage>
</organism>
<protein>
    <recommendedName>
        <fullName evidence="3">RNA-directed DNA polymerase from mobile element jockey-like</fullName>
    </recommendedName>
</protein>
<dbReference type="Proteomes" id="UP000276133">
    <property type="component" value="Unassembled WGS sequence"/>
</dbReference>
<gene>
    <name evidence="1" type="ORF">BpHYR1_037347</name>
</gene>
<evidence type="ECO:0008006" key="3">
    <source>
        <dbReference type="Google" id="ProtNLM"/>
    </source>
</evidence>
<evidence type="ECO:0000313" key="2">
    <source>
        <dbReference type="Proteomes" id="UP000276133"/>
    </source>
</evidence>
<accession>A0A3M7PK68</accession>
<sequence>MPWNALPQEIVQSISVNQFKNRLDKYRRKEKPTMDEVLRLRKIDARECLLPRFLSINYDRLHSLKKEQKSLFFTLITEINTPYLIIGKWIRKCITPTDIKLTLLQPSRTNSDSNSNYFNNFLEWSDIENSIRHNQFQCPSFHKYQSPDKSNKLAELKTKYIQFCDQT</sequence>
<name>A0A3M7PK68_BRAPC</name>
<reference evidence="1 2" key="1">
    <citation type="journal article" date="2018" name="Sci. Rep.">
        <title>Genomic signatures of local adaptation to the degree of environmental predictability in rotifers.</title>
        <authorList>
            <person name="Franch-Gras L."/>
            <person name="Hahn C."/>
            <person name="Garcia-Roger E.M."/>
            <person name="Carmona M.J."/>
            <person name="Serra M."/>
            <person name="Gomez A."/>
        </authorList>
    </citation>
    <scope>NUCLEOTIDE SEQUENCE [LARGE SCALE GENOMIC DNA]</scope>
    <source>
        <strain evidence="1">HYR1</strain>
    </source>
</reference>
<evidence type="ECO:0000313" key="1">
    <source>
        <dbReference type="EMBL" id="RMZ99521.1"/>
    </source>
</evidence>
<proteinExistence type="predicted"/>
<dbReference type="AlphaFoldDB" id="A0A3M7PK68"/>
<keyword evidence="2" id="KW-1185">Reference proteome</keyword>
<comment type="caution">
    <text evidence="1">The sequence shown here is derived from an EMBL/GenBank/DDBJ whole genome shotgun (WGS) entry which is preliminary data.</text>
</comment>
<dbReference type="EMBL" id="REGN01010197">
    <property type="protein sequence ID" value="RMZ99521.1"/>
    <property type="molecule type" value="Genomic_DNA"/>
</dbReference>